<evidence type="ECO:0000256" key="1">
    <source>
        <dbReference type="SAM" id="MobiDB-lite"/>
    </source>
</evidence>
<dbReference type="EMBL" id="LAKD02000011">
    <property type="protein sequence ID" value="OPF82601.1"/>
    <property type="molecule type" value="Genomic_DNA"/>
</dbReference>
<dbReference type="Pfam" id="PF25231">
    <property type="entry name" value="DUF7847"/>
    <property type="match status" value="1"/>
</dbReference>
<evidence type="ECO:0000313" key="5">
    <source>
        <dbReference type="Proteomes" id="UP000033615"/>
    </source>
</evidence>
<gene>
    <name evidence="4" type="ORF">VT50_0206075</name>
</gene>
<feature type="transmembrane region" description="Helical" evidence="2">
    <location>
        <begin position="175"/>
        <end position="198"/>
    </location>
</feature>
<keyword evidence="2" id="KW-0812">Transmembrane</keyword>
<keyword evidence="5" id="KW-1185">Reference proteome</keyword>
<accession>A0A1V4D9V0</accession>
<reference evidence="4" key="1">
    <citation type="submission" date="2016-12" db="EMBL/GenBank/DDBJ databases">
        <title>Genome sequence of Streptomyces antioxidans MUSC 164.</title>
        <authorList>
            <person name="Lee L.-H."/>
            <person name="Ser H.-L."/>
        </authorList>
    </citation>
    <scope>NUCLEOTIDE SEQUENCE [LARGE SCALE GENOMIC DNA]</scope>
    <source>
        <strain evidence="4">MUSC 164</strain>
    </source>
</reference>
<feature type="transmembrane region" description="Helical" evidence="2">
    <location>
        <begin position="116"/>
        <end position="139"/>
    </location>
</feature>
<dbReference type="Proteomes" id="UP000033615">
    <property type="component" value="Unassembled WGS sequence"/>
</dbReference>
<dbReference type="InterPro" id="IPR057169">
    <property type="entry name" value="DUF7847"/>
</dbReference>
<dbReference type="AlphaFoldDB" id="A0A1V4D9V0"/>
<keyword evidence="2" id="KW-1133">Transmembrane helix</keyword>
<feature type="transmembrane region" description="Helical" evidence="2">
    <location>
        <begin position="355"/>
        <end position="382"/>
    </location>
</feature>
<evidence type="ECO:0000313" key="4">
    <source>
        <dbReference type="EMBL" id="OPF82601.1"/>
    </source>
</evidence>
<evidence type="ECO:0000256" key="2">
    <source>
        <dbReference type="SAM" id="Phobius"/>
    </source>
</evidence>
<comment type="caution">
    <text evidence="4">The sequence shown here is derived from an EMBL/GenBank/DDBJ whole genome shotgun (WGS) entry which is preliminary data.</text>
</comment>
<keyword evidence="2" id="KW-0472">Membrane</keyword>
<name>A0A1V4D9V0_9ACTN</name>
<feature type="compositionally biased region" description="Pro residues" evidence="1">
    <location>
        <begin position="60"/>
        <end position="69"/>
    </location>
</feature>
<proteinExistence type="predicted"/>
<feature type="transmembrane region" description="Helical" evidence="2">
    <location>
        <begin position="258"/>
        <end position="281"/>
    </location>
</feature>
<evidence type="ECO:0000259" key="3">
    <source>
        <dbReference type="Pfam" id="PF25231"/>
    </source>
</evidence>
<feature type="region of interest" description="Disordered" evidence="1">
    <location>
        <begin position="402"/>
        <end position="423"/>
    </location>
</feature>
<feature type="transmembrane region" description="Helical" evidence="2">
    <location>
        <begin position="302"/>
        <end position="335"/>
    </location>
</feature>
<feature type="transmembrane region" description="Helical" evidence="2">
    <location>
        <begin position="218"/>
        <end position="246"/>
    </location>
</feature>
<feature type="domain" description="DUF7847" evidence="3">
    <location>
        <begin position="173"/>
        <end position="376"/>
    </location>
</feature>
<protein>
    <recommendedName>
        <fullName evidence="3">DUF7847 domain-containing protein</fullName>
    </recommendedName>
</protein>
<feature type="region of interest" description="Disordered" evidence="1">
    <location>
        <begin position="1"/>
        <end position="90"/>
    </location>
</feature>
<dbReference type="PANTHER" id="PTHR33133">
    <property type="entry name" value="OS08G0107100 PROTEIN-RELATED"/>
    <property type="match status" value="1"/>
</dbReference>
<organism evidence="4 5">
    <name type="scientific">Streptomyces antioxidans</name>
    <dbReference type="NCBI Taxonomy" id="1507734"/>
    <lineage>
        <taxon>Bacteria</taxon>
        <taxon>Bacillati</taxon>
        <taxon>Actinomycetota</taxon>
        <taxon>Actinomycetes</taxon>
        <taxon>Kitasatosporales</taxon>
        <taxon>Streptomycetaceae</taxon>
        <taxon>Streptomyces</taxon>
    </lineage>
</organism>
<dbReference type="PANTHER" id="PTHR33133:SF1">
    <property type="entry name" value="EXPRESSED PROTEIN-RELATED"/>
    <property type="match status" value="1"/>
</dbReference>
<dbReference type="RefSeq" id="WP_046088553.1">
    <property type="nucleotide sequence ID" value="NZ_LAKD02000011.1"/>
</dbReference>
<sequence>MNDSPGWAPPGSSPSDEPDHGAQQQGEPADQPAPEQRAWGEQWARRQPPPGRWATTGRRTPPPVPPAPAPGGGWGAGRRQPTAPAPRPGVIPLRPLGVSEILDGAVAIMRTHWRTVLGTSLIVSIVTQGLITAATGLWFNDGSGNASNVLDDPDATVDQALRAVGDSLGESGATMLLGVLGTIVTTALLTVVAARAVLGRNVSAGEAWAGARPHLLQLCGLLLLIPAIAAAVIAAGMTPGLLLAAAGVPSEGAALASLGGLAAACVAAWLWVRFSLAAPALMLEKQGIIKALRRSFKLVRGAWGRVFGVQLLAVVLVFIVGAIIEIPTSLVAMVIGGDNAMDWLSGESVSVGWTFLIVVGVGGVISSTITFPISAGVTALLYMDQRIRREALDLELARAAGVPGDSAEGHGEDQPTVGSTSSN</sequence>
<dbReference type="OrthoDB" id="121140at2"/>